<dbReference type="PANTHER" id="PTHR42686">
    <property type="entry name" value="GH17980P-RELATED"/>
    <property type="match status" value="1"/>
</dbReference>
<dbReference type="Gene3D" id="3.20.20.100">
    <property type="entry name" value="NADP-dependent oxidoreductase domain"/>
    <property type="match status" value="1"/>
</dbReference>
<dbReference type="SUPFAM" id="SSF51430">
    <property type="entry name" value="NAD(P)-linked oxidoreductase"/>
    <property type="match status" value="1"/>
</dbReference>
<gene>
    <name evidence="2" type="ORF">GSH16_02845</name>
</gene>
<dbReference type="Proteomes" id="UP000436016">
    <property type="component" value="Unassembled WGS sequence"/>
</dbReference>
<comment type="caution">
    <text evidence="2">The sequence shown here is derived from an EMBL/GenBank/DDBJ whole genome shotgun (WGS) entry which is preliminary data.</text>
</comment>
<dbReference type="Pfam" id="PF00248">
    <property type="entry name" value="Aldo_ket_red"/>
    <property type="match status" value="1"/>
</dbReference>
<dbReference type="InterPro" id="IPR020471">
    <property type="entry name" value="AKR"/>
</dbReference>
<sequence length="352" mass="37480">MNVTDTRTLNGRTARPVTLTAMGFGGAPLGNLYRKITDAEAQATLQAAYDAGIRYFDTAPQYGLGLSEMRFGTALDRFGRDTVQLSTKVGRLLLDCLPEEATPGGFVDVPQKRIQFDYSYDGVMRSFEDSQMRMGGAKPDILLVHDVDVFSHGSQEASDARVRELFDAGGYRALDELRSAGEIAAIGAGVNEWQVCERLLGLADFDGFLLAGRYTLLEQEALDTFLPLCVARDVGIILGGPYNSGILATGPVPGAKYNYADAPPEILDRVRRIAAVCASHDTPIIAAALQFVLGHPAVKTVIPGAMTPQEVAANVAVLETDIPSGLWSDLQGEGLIRADAPLPVASHPGGAA</sequence>
<accession>A0A6B0TZQ4</accession>
<dbReference type="EMBL" id="WUWG01000001">
    <property type="protein sequence ID" value="MXU64371.1"/>
    <property type="molecule type" value="Genomic_DNA"/>
</dbReference>
<dbReference type="InterPro" id="IPR023210">
    <property type="entry name" value="NADP_OxRdtase_dom"/>
</dbReference>
<evidence type="ECO:0000259" key="1">
    <source>
        <dbReference type="Pfam" id="PF00248"/>
    </source>
</evidence>
<organism evidence="2 3">
    <name type="scientific">Oceanomicrobium pacificus</name>
    <dbReference type="NCBI Taxonomy" id="2692916"/>
    <lineage>
        <taxon>Bacteria</taxon>
        <taxon>Pseudomonadati</taxon>
        <taxon>Pseudomonadota</taxon>
        <taxon>Alphaproteobacteria</taxon>
        <taxon>Rhodobacterales</taxon>
        <taxon>Paracoccaceae</taxon>
        <taxon>Oceanomicrobium</taxon>
    </lineage>
</organism>
<proteinExistence type="predicted"/>
<feature type="domain" description="NADP-dependent oxidoreductase" evidence="1">
    <location>
        <begin position="22"/>
        <end position="324"/>
    </location>
</feature>
<dbReference type="PANTHER" id="PTHR42686:SF1">
    <property type="entry name" value="GH17980P-RELATED"/>
    <property type="match status" value="1"/>
</dbReference>
<evidence type="ECO:0000313" key="2">
    <source>
        <dbReference type="EMBL" id="MXU64371.1"/>
    </source>
</evidence>
<keyword evidence="3" id="KW-1185">Reference proteome</keyword>
<dbReference type="GO" id="GO:0016491">
    <property type="term" value="F:oxidoreductase activity"/>
    <property type="evidence" value="ECO:0007669"/>
    <property type="project" value="InterPro"/>
</dbReference>
<protein>
    <submittedName>
        <fullName evidence="2">Aldo/keto reductase</fullName>
    </submittedName>
</protein>
<name>A0A6B0TZQ4_9RHOB</name>
<dbReference type="InterPro" id="IPR036812">
    <property type="entry name" value="NAD(P)_OxRdtase_dom_sf"/>
</dbReference>
<evidence type="ECO:0000313" key="3">
    <source>
        <dbReference type="Proteomes" id="UP000436016"/>
    </source>
</evidence>
<reference evidence="2 3" key="1">
    <citation type="submission" date="2019-12" db="EMBL/GenBank/DDBJ databases">
        <title>Strain KN286 was isolated from seawater, which was collected from Caroline Seamount in the tropical western Pacific.</title>
        <authorList>
            <person name="Wang Q."/>
        </authorList>
    </citation>
    <scope>NUCLEOTIDE SEQUENCE [LARGE SCALE GENOMIC DNA]</scope>
    <source>
        <strain evidence="2 3">KN286</strain>
    </source>
</reference>
<dbReference type="GO" id="GO:0005829">
    <property type="term" value="C:cytosol"/>
    <property type="evidence" value="ECO:0007669"/>
    <property type="project" value="TreeGrafter"/>
</dbReference>
<dbReference type="RefSeq" id="WP_160851668.1">
    <property type="nucleotide sequence ID" value="NZ_WUWG01000001.1"/>
</dbReference>
<dbReference type="AlphaFoldDB" id="A0A6B0TZQ4"/>